<feature type="signal peptide" evidence="9">
    <location>
        <begin position="1"/>
        <end position="16"/>
    </location>
</feature>
<feature type="transmembrane region" description="Helical" evidence="8">
    <location>
        <begin position="450"/>
        <end position="469"/>
    </location>
</feature>
<keyword evidence="2" id="KW-0813">Transport</keyword>
<evidence type="ECO:0000259" key="10">
    <source>
        <dbReference type="Pfam" id="PF01699"/>
    </source>
</evidence>
<feature type="transmembrane region" description="Helical" evidence="8">
    <location>
        <begin position="158"/>
        <end position="179"/>
    </location>
</feature>
<gene>
    <name evidence="11" type="ORF">CYNAS_LOCUS9688</name>
</gene>
<feature type="transmembrane region" description="Helical" evidence="8">
    <location>
        <begin position="419"/>
        <end position="438"/>
    </location>
</feature>
<evidence type="ECO:0000256" key="3">
    <source>
        <dbReference type="ARBA" id="ARBA00022449"/>
    </source>
</evidence>
<dbReference type="Pfam" id="PF01699">
    <property type="entry name" value="Na_Ca_ex"/>
    <property type="match status" value="2"/>
</dbReference>
<organism evidence="11 12">
    <name type="scientific">Cylicocyclus nassatus</name>
    <name type="common">Nematode worm</name>
    <dbReference type="NCBI Taxonomy" id="53992"/>
    <lineage>
        <taxon>Eukaryota</taxon>
        <taxon>Metazoa</taxon>
        <taxon>Ecdysozoa</taxon>
        <taxon>Nematoda</taxon>
        <taxon>Chromadorea</taxon>
        <taxon>Rhabditida</taxon>
        <taxon>Rhabditina</taxon>
        <taxon>Rhabditomorpha</taxon>
        <taxon>Strongyloidea</taxon>
        <taxon>Strongylidae</taxon>
        <taxon>Cylicocyclus</taxon>
    </lineage>
</organism>
<reference evidence="11" key="1">
    <citation type="submission" date="2023-07" db="EMBL/GenBank/DDBJ databases">
        <authorList>
            <consortium name="CYATHOMIX"/>
        </authorList>
    </citation>
    <scope>NUCLEOTIDE SEQUENCE</scope>
    <source>
        <strain evidence="11">N/A</strain>
    </source>
</reference>
<comment type="subcellular location">
    <subcellularLocation>
        <location evidence="1">Membrane</location>
        <topology evidence="1">Multi-pass membrane protein</topology>
    </subcellularLocation>
</comment>
<keyword evidence="4" id="KW-0106">Calcium</keyword>
<dbReference type="Proteomes" id="UP001176961">
    <property type="component" value="Unassembled WGS sequence"/>
</dbReference>
<dbReference type="InterPro" id="IPR051359">
    <property type="entry name" value="CaCA_antiporter"/>
</dbReference>
<feature type="transmembrane region" description="Helical" evidence="8">
    <location>
        <begin position="586"/>
        <end position="606"/>
    </location>
</feature>
<dbReference type="InterPro" id="IPR004837">
    <property type="entry name" value="NaCa_Exmemb"/>
</dbReference>
<feature type="chain" id="PRO_5041242827" description="Sodium/calcium exchanger membrane region domain-containing protein" evidence="9">
    <location>
        <begin position="17"/>
        <end position="641"/>
    </location>
</feature>
<feature type="transmembrane region" description="Helical" evidence="8">
    <location>
        <begin position="481"/>
        <end position="498"/>
    </location>
</feature>
<evidence type="ECO:0000256" key="2">
    <source>
        <dbReference type="ARBA" id="ARBA00022448"/>
    </source>
</evidence>
<dbReference type="GO" id="GO:0016020">
    <property type="term" value="C:membrane"/>
    <property type="evidence" value="ECO:0007669"/>
    <property type="project" value="UniProtKB-SubCell"/>
</dbReference>
<keyword evidence="3" id="KW-0050">Antiport</keyword>
<evidence type="ECO:0000256" key="1">
    <source>
        <dbReference type="ARBA" id="ARBA00004141"/>
    </source>
</evidence>
<keyword evidence="6 8" id="KW-1133">Transmembrane helix</keyword>
<feature type="transmembrane region" description="Helical" evidence="8">
    <location>
        <begin position="518"/>
        <end position="535"/>
    </location>
</feature>
<feature type="transmembrane region" description="Helical" evidence="8">
    <location>
        <begin position="191"/>
        <end position="212"/>
    </location>
</feature>
<dbReference type="GO" id="GO:0005432">
    <property type="term" value="F:calcium:sodium antiporter activity"/>
    <property type="evidence" value="ECO:0007669"/>
    <property type="project" value="TreeGrafter"/>
</dbReference>
<accession>A0AA36GT55</accession>
<keyword evidence="4" id="KW-0406">Ion transport</keyword>
<feature type="transmembrane region" description="Helical" evidence="8">
    <location>
        <begin position="547"/>
        <end position="574"/>
    </location>
</feature>
<keyword evidence="7 8" id="KW-0472">Membrane</keyword>
<dbReference type="EMBL" id="CATQJL010000223">
    <property type="protein sequence ID" value="CAJ0597705.1"/>
    <property type="molecule type" value="Genomic_DNA"/>
</dbReference>
<keyword evidence="9" id="KW-0732">Signal</keyword>
<evidence type="ECO:0000256" key="8">
    <source>
        <dbReference type="SAM" id="Phobius"/>
    </source>
</evidence>
<proteinExistence type="predicted"/>
<feature type="domain" description="Sodium/calcium exchanger membrane region" evidence="10">
    <location>
        <begin position="483"/>
        <end position="631"/>
    </location>
</feature>
<feature type="transmembrane region" description="Helical" evidence="8">
    <location>
        <begin position="79"/>
        <end position="100"/>
    </location>
</feature>
<dbReference type="PANTHER" id="PTHR12266:SF0">
    <property type="entry name" value="MITOCHONDRIAL SODIUM_CALCIUM EXCHANGER PROTEIN"/>
    <property type="match status" value="1"/>
</dbReference>
<feature type="domain" description="Sodium/calcium exchanger membrane region" evidence="10">
    <location>
        <begin position="87"/>
        <end position="229"/>
    </location>
</feature>
<comment type="caution">
    <text evidence="11">The sequence shown here is derived from an EMBL/GenBank/DDBJ whole genome shotgun (WGS) entry which is preliminary data.</text>
</comment>
<evidence type="ECO:0000256" key="5">
    <source>
        <dbReference type="ARBA" id="ARBA00022692"/>
    </source>
</evidence>
<sequence length="641" mass="71028">MLYLIAFLIWVTRGDATETTALPPTAFTGGDLEVCQIWKNMTKEAVCDYIKYQKDICEGGGYLQWSQYVECEFSTAKKVTVMIAGIVWMLMLFIMVSTTADDFFSPNVASIVAHLKISESIAGVTFMAFGNGAPDIFGSIASVLSSPKPKAGFALGELLGAGIFVTSMVTATIILVKPFKIDVFSTIRDLIFYLIALACITFVFLYSTNVYIWEPAGYLGLYAIYILTVVIGHHLHKRRRKKMRVNSTKSRPSNMASRNGSVHPVIPEIQVIADAVEKFKQDLDASDRTLAELVVVKEMVKRNSLAISDILNVFPPDLPSEHEEDEEETGSSEEEFVVSHNLVLTGPEARSRATSVAPPPIKVVSAGTVFNDVIKHLHPLPEDWNDLGMLGKTLSIIKVPAIFLLKMTVPLNEYSWSKAMAIIQALFAPQWFLFAIQMQTWQPFDGSPGLYAYSLLLSVIIIVLLAIFTSIDHQPKYYKEFASYLGFLMSISWIYFISSEVVNVVTMIGVVSRISHEVLGLTILAWSNSIGDLIADISVVKQGYPRMAMAAAIGGPLFNLLIGFGLPFLIAIAGGRTVTIELNPTYRILLLFLGISLTTTLIACFVQRFYLRRPHAYILIFVYLAFLTMVVLSGTHLLVWN</sequence>
<feature type="transmembrane region" description="Helical" evidence="8">
    <location>
        <begin position="218"/>
        <end position="235"/>
    </location>
</feature>
<evidence type="ECO:0000313" key="11">
    <source>
        <dbReference type="EMBL" id="CAJ0597705.1"/>
    </source>
</evidence>
<feature type="transmembrane region" description="Helical" evidence="8">
    <location>
        <begin position="618"/>
        <end position="639"/>
    </location>
</feature>
<keyword evidence="5 8" id="KW-0812">Transmembrane</keyword>
<evidence type="ECO:0000256" key="4">
    <source>
        <dbReference type="ARBA" id="ARBA00022568"/>
    </source>
</evidence>
<dbReference type="GO" id="GO:0006874">
    <property type="term" value="P:intracellular calcium ion homeostasis"/>
    <property type="evidence" value="ECO:0007669"/>
    <property type="project" value="TreeGrafter"/>
</dbReference>
<keyword evidence="4" id="KW-0109">Calcium transport</keyword>
<evidence type="ECO:0000256" key="6">
    <source>
        <dbReference type="ARBA" id="ARBA00022989"/>
    </source>
</evidence>
<dbReference type="Gene3D" id="1.20.1420.30">
    <property type="entry name" value="NCX, central ion-binding region"/>
    <property type="match status" value="2"/>
</dbReference>
<evidence type="ECO:0000256" key="9">
    <source>
        <dbReference type="SAM" id="SignalP"/>
    </source>
</evidence>
<dbReference type="InterPro" id="IPR044880">
    <property type="entry name" value="NCX_ion-bd_dom_sf"/>
</dbReference>
<dbReference type="AlphaFoldDB" id="A0AA36GT55"/>
<keyword evidence="12" id="KW-1185">Reference proteome</keyword>
<protein>
    <recommendedName>
        <fullName evidence="10">Sodium/calcium exchanger membrane region domain-containing protein</fullName>
    </recommendedName>
</protein>
<name>A0AA36GT55_CYLNA</name>
<evidence type="ECO:0000256" key="7">
    <source>
        <dbReference type="ARBA" id="ARBA00023136"/>
    </source>
</evidence>
<evidence type="ECO:0000313" key="12">
    <source>
        <dbReference type="Proteomes" id="UP001176961"/>
    </source>
</evidence>
<dbReference type="PANTHER" id="PTHR12266">
    <property type="entry name" value="NA+/CA2+ K+ INDEPENDENT EXCHANGER"/>
    <property type="match status" value="1"/>
</dbReference>